<dbReference type="SUPFAM" id="SSF52058">
    <property type="entry name" value="L domain-like"/>
    <property type="match status" value="1"/>
</dbReference>
<proteinExistence type="predicted"/>
<organism evidence="1 2">
    <name type="scientific">Entamoeba invadens IP1</name>
    <dbReference type="NCBI Taxonomy" id="370355"/>
    <lineage>
        <taxon>Eukaryota</taxon>
        <taxon>Amoebozoa</taxon>
        <taxon>Evosea</taxon>
        <taxon>Archamoebae</taxon>
        <taxon>Mastigamoebida</taxon>
        <taxon>Entamoebidae</taxon>
        <taxon>Entamoeba</taxon>
    </lineage>
</organism>
<dbReference type="RefSeq" id="XP_004185203.1">
    <property type="nucleotide sequence ID" value="XM_004185155.1"/>
</dbReference>
<dbReference type="PANTHER" id="PTHR45661">
    <property type="entry name" value="SURFACE ANTIGEN"/>
    <property type="match status" value="1"/>
</dbReference>
<dbReference type="Gene3D" id="3.80.10.10">
    <property type="entry name" value="Ribonuclease Inhibitor"/>
    <property type="match status" value="1"/>
</dbReference>
<dbReference type="InterPro" id="IPR032675">
    <property type="entry name" value="LRR_dom_sf"/>
</dbReference>
<dbReference type="EMBL" id="KB207030">
    <property type="protein sequence ID" value="ELP85857.1"/>
    <property type="molecule type" value="Genomic_DNA"/>
</dbReference>
<dbReference type="KEGG" id="eiv:EIN_282380"/>
<keyword evidence="2" id="KW-1185">Reference proteome</keyword>
<sequence>MLKTLFRFIILNYFDTFYNSRFVQNSLFCKCLMLCFSITEEKTIKIKCQIDSYNMMIVSQFFKSLNDFIHIEFVCKKYKDNLSKFHYNPIPITRKTQKYFPNLETLHLYSKYSSKLSFKKLYSVVVHFNVKFDDIQKLHIKNCPVENVLYKNIEITREYIKSQQLPPEAFFNVSHDINYINLTNFVVPQKVLSINRFSFSYCAMNSIQFNDCLRSIDKYAFYCVRLLSKIELPENITQLKRKCFGHCLCLKNVAIKSRVKELPIEMFCGCSCLTFISLPTTLTCIKRKCFEGCFWLPNISIPENVEIIGERCFKNDIYLTNIIHGNKIKYIGKGTFDGCKNLNHLDLLKR</sequence>
<reference evidence="1 2" key="1">
    <citation type="submission" date="2012-10" db="EMBL/GenBank/DDBJ databases">
        <authorList>
            <person name="Zafar N."/>
            <person name="Inman J."/>
            <person name="Hall N."/>
            <person name="Lorenzi H."/>
            <person name="Caler E."/>
        </authorList>
    </citation>
    <scope>NUCLEOTIDE SEQUENCE [LARGE SCALE GENOMIC DNA]</scope>
    <source>
        <strain evidence="1 2">IP1</strain>
    </source>
</reference>
<dbReference type="AlphaFoldDB" id="A0A0A1TX70"/>
<dbReference type="InterPro" id="IPR053139">
    <property type="entry name" value="Surface_bspA-like"/>
</dbReference>
<dbReference type="Proteomes" id="UP000014680">
    <property type="component" value="Unassembled WGS sequence"/>
</dbReference>
<protein>
    <recommendedName>
        <fullName evidence="3">Leucine rich repeat containing protein BspA family protein</fullName>
    </recommendedName>
</protein>
<dbReference type="GeneID" id="14884821"/>
<gene>
    <name evidence="1" type="ORF">EIN_282380</name>
</gene>
<dbReference type="VEuPathDB" id="AmoebaDB:EIN_282380"/>
<dbReference type="OrthoDB" id="26891at2759"/>
<dbReference type="InterPro" id="IPR026906">
    <property type="entry name" value="LRR_5"/>
</dbReference>
<evidence type="ECO:0000313" key="1">
    <source>
        <dbReference type="EMBL" id="ELP85857.1"/>
    </source>
</evidence>
<evidence type="ECO:0000313" key="2">
    <source>
        <dbReference type="Proteomes" id="UP000014680"/>
    </source>
</evidence>
<dbReference type="PANTHER" id="PTHR45661:SF3">
    <property type="entry name" value="IG-LIKE DOMAIN-CONTAINING PROTEIN"/>
    <property type="match status" value="1"/>
</dbReference>
<accession>A0A0A1TX70</accession>
<dbReference type="Pfam" id="PF13306">
    <property type="entry name" value="LRR_5"/>
    <property type="match status" value="1"/>
</dbReference>
<name>A0A0A1TX70_ENTIV</name>
<evidence type="ECO:0008006" key="3">
    <source>
        <dbReference type="Google" id="ProtNLM"/>
    </source>
</evidence>